<comment type="caution">
    <text evidence="7">The sequence shown here is derived from an EMBL/GenBank/DDBJ whole genome shotgun (WGS) entry which is preliminary data.</text>
</comment>
<feature type="transmembrane region" description="Helical" evidence="6">
    <location>
        <begin position="51"/>
        <end position="70"/>
    </location>
</feature>
<feature type="transmembrane region" description="Helical" evidence="6">
    <location>
        <begin position="198"/>
        <end position="219"/>
    </location>
</feature>
<dbReference type="PANTHER" id="PTHR11706:SF3">
    <property type="entry name" value="METAL ION TRANSPORT PROTEIN"/>
    <property type="match status" value="1"/>
</dbReference>
<proteinExistence type="predicted"/>
<keyword evidence="3 6" id="KW-1133">Transmembrane helix</keyword>
<feature type="transmembrane region" description="Helical" evidence="6">
    <location>
        <begin position="240"/>
        <end position="267"/>
    </location>
</feature>
<dbReference type="PANTHER" id="PTHR11706">
    <property type="entry name" value="SOLUTE CARRIER PROTEIN FAMILY 11 MEMBER"/>
    <property type="match status" value="1"/>
</dbReference>
<keyword evidence="2 6" id="KW-0812">Transmembrane</keyword>
<evidence type="ECO:0000256" key="1">
    <source>
        <dbReference type="ARBA" id="ARBA00004141"/>
    </source>
</evidence>
<feature type="transmembrane region" description="Helical" evidence="6">
    <location>
        <begin position="287"/>
        <end position="311"/>
    </location>
</feature>
<keyword evidence="8" id="KW-1185">Reference proteome</keyword>
<dbReference type="InterPro" id="IPR001046">
    <property type="entry name" value="NRAMP_fam"/>
</dbReference>
<dbReference type="RefSeq" id="WP_380702489.1">
    <property type="nucleotide sequence ID" value="NZ_JBHSAP010000007.1"/>
</dbReference>
<feature type="transmembrane region" description="Helical" evidence="6">
    <location>
        <begin position="100"/>
        <end position="124"/>
    </location>
</feature>
<evidence type="ECO:0000313" key="7">
    <source>
        <dbReference type="EMBL" id="MFC4076024.1"/>
    </source>
</evidence>
<feature type="transmembrane region" description="Helical" evidence="6">
    <location>
        <begin position="365"/>
        <end position="387"/>
    </location>
</feature>
<dbReference type="Pfam" id="PF01566">
    <property type="entry name" value="Nramp"/>
    <property type="match status" value="1"/>
</dbReference>
<comment type="subcellular location">
    <subcellularLocation>
        <location evidence="1">Membrane</location>
        <topology evidence="1">Multi-pass membrane protein</topology>
    </subcellularLocation>
</comment>
<feature type="transmembrane region" description="Helical" evidence="6">
    <location>
        <begin position="160"/>
        <end position="178"/>
    </location>
</feature>
<keyword evidence="4 6" id="KW-0472">Membrane</keyword>
<evidence type="ECO:0000256" key="2">
    <source>
        <dbReference type="ARBA" id="ARBA00022692"/>
    </source>
</evidence>
<dbReference type="EMBL" id="JBHSAP010000007">
    <property type="protein sequence ID" value="MFC4076024.1"/>
    <property type="molecule type" value="Genomic_DNA"/>
</dbReference>
<organism evidence="7 8">
    <name type="scientific">Salinithrix halophila</name>
    <dbReference type="NCBI Taxonomy" id="1485204"/>
    <lineage>
        <taxon>Bacteria</taxon>
        <taxon>Bacillati</taxon>
        <taxon>Bacillota</taxon>
        <taxon>Bacilli</taxon>
        <taxon>Bacillales</taxon>
        <taxon>Thermoactinomycetaceae</taxon>
        <taxon>Salinithrix</taxon>
    </lineage>
</organism>
<feature type="region of interest" description="Disordered" evidence="5">
    <location>
        <begin position="1"/>
        <end position="20"/>
    </location>
</feature>
<evidence type="ECO:0000256" key="6">
    <source>
        <dbReference type="SAM" id="Phobius"/>
    </source>
</evidence>
<name>A0ABV8JBR3_9BACL</name>
<accession>A0ABV8JBR3</accession>
<feature type="transmembrane region" description="Helical" evidence="6">
    <location>
        <begin position="130"/>
        <end position="148"/>
    </location>
</feature>
<dbReference type="NCBIfam" id="NF037982">
    <property type="entry name" value="Nramp_1"/>
    <property type="match status" value="2"/>
</dbReference>
<dbReference type="Proteomes" id="UP001595843">
    <property type="component" value="Unassembled WGS sequence"/>
</dbReference>
<evidence type="ECO:0000256" key="3">
    <source>
        <dbReference type="ARBA" id="ARBA00022989"/>
    </source>
</evidence>
<gene>
    <name evidence="7" type="ORF">ACFOUO_04295</name>
</gene>
<protein>
    <submittedName>
        <fullName evidence="7">Nramp family divalent metal transporter</fullName>
    </submittedName>
</protein>
<reference evidence="8" key="1">
    <citation type="journal article" date="2019" name="Int. J. Syst. Evol. Microbiol.">
        <title>The Global Catalogue of Microorganisms (GCM) 10K type strain sequencing project: providing services to taxonomists for standard genome sequencing and annotation.</title>
        <authorList>
            <consortium name="The Broad Institute Genomics Platform"/>
            <consortium name="The Broad Institute Genome Sequencing Center for Infectious Disease"/>
            <person name="Wu L."/>
            <person name="Ma J."/>
        </authorList>
    </citation>
    <scope>NUCLEOTIDE SEQUENCE [LARGE SCALE GENOMIC DNA]</scope>
    <source>
        <strain evidence="8">IBRC-M 10813</strain>
    </source>
</reference>
<feature type="transmembrane region" description="Helical" evidence="6">
    <location>
        <begin position="341"/>
        <end position="359"/>
    </location>
</feature>
<sequence>MKSRTTLHTDPVSPAPASAKSRLKHIGPGLVMAATGVGVGDLVAALVAGTLYGHVFVWAIVIGSILKYILNEGIGRWCLATGQTILEGWHSLGRWAMAYFGVYVILWGLVFGAAVASSTALAAATMFPIMPLWAWAILHSLTGFLLIWNGRYLFFERVMLMLVGIMFVTVVGSAVILFPNLGNLSLGLVPQLPSGSLFYVLGLVGGVGGTVTMASYGYWLRKKGWNSPSWIPTMRLDTTVAYTITGIFTLSLLVIGAEVLFGTGIILEGEKGMVDLSRLLGERLGEIVRWLFLIGFWAASFTSLLGVWNGVPYLFADFVRLTKGIPKEQSGEYISEKSKPYRSYLAWLTFPPMLLLFLGKPFALVIAYGTLGALFMPFLSLTLIWLLNSSRVGDPFKNGWVTNLLLGGSVLLFAVLAFREIFDVF</sequence>
<feature type="transmembrane region" description="Helical" evidence="6">
    <location>
        <begin position="399"/>
        <end position="418"/>
    </location>
</feature>
<feature type="transmembrane region" description="Helical" evidence="6">
    <location>
        <begin position="26"/>
        <end position="45"/>
    </location>
</feature>
<evidence type="ECO:0000256" key="4">
    <source>
        <dbReference type="ARBA" id="ARBA00023136"/>
    </source>
</evidence>
<evidence type="ECO:0000313" key="8">
    <source>
        <dbReference type="Proteomes" id="UP001595843"/>
    </source>
</evidence>
<evidence type="ECO:0000256" key="5">
    <source>
        <dbReference type="SAM" id="MobiDB-lite"/>
    </source>
</evidence>